<reference evidence="1" key="1">
    <citation type="submission" date="2023-04" db="EMBL/GenBank/DDBJ databases">
        <title>Draft Genome sequencing of Naganishia species isolated from polar environments using Oxford Nanopore Technology.</title>
        <authorList>
            <person name="Leo P."/>
            <person name="Venkateswaran K."/>
        </authorList>
    </citation>
    <scope>NUCLEOTIDE SEQUENCE</scope>
    <source>
        <strain evidence="1">MNA-CCFEE 5261</strain>
    </source>
</reference>
<sequence>MKRRVALLPPVSAQSFNTKVIERREQTAVKPDPRDMQCDACRKVFATENAYRTHITSKKHRLTEAKWAEQQAGRVKIGKEENVPGEHEQQKQMQLEQEGADEDAEAVEEEAIQKPETSTAQNTTQEADHPMEEETEEEEPTVEESIDAKIARARGRIPPNGCLFCTHTSEDIEANLQHMAVKHSFFLPDTEYLVDVEGLLQYLGEKVAIGNVCLYCPANKIDEEGYPVGNEFGSLEAVRAHMNAKGHCKLAYDTEWERQEISEYYDFEASYPDAEERKERRLAREERRAKRAERRAAREEKRKAKAEQDAADGWEEVADDGGMVEDVDEVIEEAESEDESVISQDTDSEDDESDFEESGAALAPDGLSLRLPSGRTLGHRSLRVYYNQHLRPLPDAENPDVSNPSTAVTIKLRAVRQRLADPTAALIPMAGGAGGYGRGLQVMNARNAGEARWAKNMARDNREIKKREAHKTRVAIKVHNSQKHFRDPLCECSSLCRFSYQEVSD</sequence>
<comment type="caution">
    <text evidence="1">The sequence shown here is derived from an EMBL/GenBank/DDBJ whole genome shotgun (WGS) entry which is preliminary data.</text>
</comment>
<gene>
    <name evidence="1" type="ORF">QFC19_005354</name>
</gene>
<evidence type="ECO:0000313" key="1">
    <source>
        <dbReference type="EMBL" id="KAJ9100958.1"/>
    </source>
</evidence>
<protein>
    <submittedName>
        <fullName evidence="1">Uncharacterized protein</fullName>
    </submittedName>
</protein>
<name>A0ACC2VNI7_9TREE</name>
<evidence type="ECO:0000313" key="2">
    <source>
        <dbReference type="Proteomes" id="UP001241377"/>
    </source>
</evidence>
<accession>A0ACC2VNI7</accession>
<organism evidence="1 2">
    <name type="scientific">Naganishia cerealis</name>
    <dbReference type="NCBI Taxonomy" id="610337"/>
    <lineage>
        <taxon>Eukaryota</taxon>
        <taxon>Fungi</taxon>
        <taxon>Dikarya</taxon>
        <taxon>Basidiomycota</taxon>
        <taxon>Agaricomycotina</taxon>
        <taxon>Tremellomycetes</taxon>
        <taxon>Filobasidiales</taxon>
        <taxon>Filobasidiaceae</taxon>
        <taxon>Naganishia</taxon>
    </lineage>
</organism>
<dbReference type="EMBL" id="JASBWR010000060">
    <property type="protein sequence ID" value="KAJ9100958.1"/>
    <property type="molecule type" value="Genomic_DNA"/>
</dbReference>
<proteinExistence type="predicted"/>
<dbReference type="Proteomes" id="UP001241377">
    <property type="component" value="Unassembled WGS sequence"/>
</dbReference>
<keyword evidence="2" id="KW-1185">Reference proteome</keyword>